<dbReference type="GO" id="GO:0034702">
    <property type="term" value="C:monoatomic ion channel complex"/>
    <property type="evidence" value="ECO:0007669"/>
    <property type="project" value="UniProtKB-KW"/>
</dbReference>
<dbReference type="InterPro" id="IPR000595">
    <property type="entry name" value="cNMP-bd_dom"/>
</dbReference>
<evidence type="ECO:0000256" key="6">
    <source>
        <dbReference type="ARBA" id="ARBA00022882"/>
    </source>
</evidence>
<feature type="transmembrane region" description="Helical" evidence="13">
    <location>
        <begin position="488"/>
        <end position="506"/>
    </location>
</feature>
<gene>
    <name evidence="15" type="ORF">GSPATT00036796001</name>
</gene>
<proteinExistence type="predicted"/>
<evidence type="ECO:0000256" key="13">
    <source>
        <dbReference type="SAM" id="Phobius"/>
    </source>
</evidence>
<dbReference type="SUPFAM" id="SSF81324">
    <property type="entry name" value="Voltage-gated potassium channels"/>
    <property type="match status" value="1"/>
</dbReference>
<organism evidence="15 16">
    <name type="scientific">Paramecium tetraurelia</name>
    <dbReference type="NCBI Taxonomy" id="5888"/>
    <lineage>
        <taxon>Eukaryota</taxon>
        <taxon>Sar</taxon>
        <taxon>Alveolata</taxon>
        <taxon>Ciliophora</taxon>
        <taxon>Intramacronucleata</taxon>
        <taxon>Oligohymenophorea</taxon>
        <taxon>Peniculida</taxon>
        <taxon>Parameciidae</taxon>
        <taxon>Paramecium</taxon>
    </lineage>
</organism>
<name>A0CB46_PARTE</name>
<dbReference type="Gene3D" id="2.60.120.10">
    <property type="entry name" value="Jelly Rolls"/>
    <property type="match status" value="1"/>
</dbReference>
<evidence type="ECO:0000256" key="1">
    <source>
        <dbReference type="ARBA" id="ARBA00004141"/>
    </source>
</evidence>
<dbReference type="PANTHER" id="PTHR10217">
    <property type="entry name" value="VOLTAGE AND LIGAND GATED POTASSIUM CHANNEL"/>
    <property type="match status" value="1"/>
</dbReference>
<dbReference type="GO" id="GO:0005249">
    <property type="term" value="F:voltage-gated potassium channel activity"/>
    <property type="evidence" value="ECO:0000318"/>
    <property type="project" value="GO_Central"/>
</dbReference>
<feature type="compositionally biased region" description="Low complexity" evidence="12">
    <location>
        <begin position="1067"/>
        <end position="1085"/>
    </location>
</feature>
<dbReference type="OrthoDB" id="415460at2759"/>
<dbReference type="Pfam" id="PF00520">
    <property type="entry name" value="Ion_trans"/>
    <property type="match status" value="1"/>
</dbReference>
<keyword evidence="7" id="KW-0630">Potassium</keyword>
<dbReference type="EMBL" id="CT868056">
    <property type="protein sequence ID" value="CAK68013.1"/>
    <property type="molecule type" value="Genomic_DNA"/>
</dbReference>
<dbReference type="InParanoid" id="A0CB46"/>
<dbReference type="Pfam" id="PF00027">
    <property type="entry name" value="cNMP_binding"/>
    <property type="match status" value="1"/>
</dbReference>
<dbReference type="GO" id="GO:0071805">
    <property type="term" value="P:potassium ion transmembrane transport"/>
    <property type="evidence" value="ECO:0000318"/>
    <property type="project" value="GO_Central"/>
</dbReference>
<dbReference type="SMART" id="SM00100">
    <property type="entry name" value="cNMP"/>
    <property type="match status" value="1"/>
</dbReference>
<dbReference type="KEGG" id="ptm:GSPATT00036796001"/>
<dbReference type="InterPro" id="IPR014710">
    <property type="entry name" value="RmlC-like_jellyroll"/>
</dbReference>
<evidence type="ECO:0000256" key="8">
    <source>
        <dbReference type="ARBA" id="ARBA00022989"/>
    </source>
</evidence>
<dbReference type="CDD" id="cd00038">
    <property type="entry name" value="CAP_ED"/>
    <property type="match status" value="1"/>
</dbReference>
<keyword evidence="4 13" id="KW-0812">Transmembrane</keyword>
<dbReference type="InterPro" id="IPR003938">
    <property type="entry name" value="K_chnl_volt-dep_EAG/ELK/ERG"/>
</dbReference>
<keyword evidence="3" id="KW-0633">Potassium transport</keyword>
<feature type="transmembrane region" description="Helical" evidence="13">
    <location>
        <begin position="301"/>
        <end position="319"/>
    </location>
</feature>
<dbReference type="InterPro" id="IPR050818">
    <property type="entry name" value="KCNH_animal-type"/>
</dbReference>
<feature type="transmembrane region" description="Helical" evidence="13">
    <location>
        <begin position="512"/>
        <end position="533"/>
    </location>
</feature>
<evidence type="ECO:0000256" key="12">
    <source>
        <dbReference type="SAM" id="MobiDB-lite"/>
    </source>
</evidence>
<evidence type="ECO:0000256" key="11">
    <source>
        <dbReference type="ARBA" id="ARBA00023303"/>
    </source>
</evidence>
<evidence type="ECO:0000256" key="10">
    <source>
        <dbReference type="ARBA" id="ARBA00023136"/>
    </source>
</evidence>
<dbReference type="Gene3D" id="1.10.287.630">
    <property type="entry name" value="Helix hairpin bin"/>
    <property type="match status" value="1"/>
</dbReference>
<feature type="compositionally biased region" description="Basic and acidic residues" evidence="12">
    <location>
        <begin position="1018"/>
        <end position="1029"/>
    </location>
</feature>
<keyword evidence="10 13" id="KW-0472">Membrane</keyword>
<dbReference type="OMA" id="NDMEYEI"/>
<evidence type="ECO:0000256" key="9">
    <source>
        <dbReference type="ARBA" id="ARBA00023065"/>
    </source>
</evidence>
<evidence type="ECO:0000313" key="16">
    <source>
        <dbReference type="Proteomes" id="UP000000600"/>
    </source>
</evidence>
<evidence type="ECO:0000256" key="2">
    <source>
        <dbReference type="ARBA" id="ARBA00022448"/>
    </source>
</evidence>
<feature type="compositionally biased region" description="Polar residues" evidence="12">
    <location>
        <begin position="1208"/>
        <end position="1220"/>
    </location>
</feature>
<reference evidence="15 16" key="1">
    <citation type="journal article" date="2006" name="Nature">
        <title>Global trends of whole-genome duplications revealed by the ciliate Paramecium tetraurelia.</title>
        <authorList>
            <consortium name="Genoscope"/>
            <person name="Aury J.-M."/>
            <person name="Jaillon O."/>
            <person name="Duret L."/>
            <person name="Noel B."/>
            <person name="Jubin C."/>
            <person name="Porcel B.M."/>
            <person name="Segurens B."/>
            <person name="Daubin V."/>
            <person name="Anthouard V."/>
            <person name="Aiach N."/>
            <person name="Arnaiz O."/>
            <person name="Billaut A."/>
            <person name="Beisson J."/>
            <person name="Blanc I."/>
            <person name="Bouhouche K."/>
            <person name="Camara F."/>
            <person name="Duharcourt S."/>
            <person name="Guigo R."/>
            <person name="Gogendeau D."/>
            <person name="Katinka M."/>
            <person name="Keller A.-M."/>
            <person name="Kissmehl R."/>
            <person name="Klotz C."/>
            <person name="Koll F."/>
            <person name="Le Moue A."/>
            <person name="Lepere C."/>
            <person name="Malinsky S."/>
            <person name="Nowacki M."/>
            <person name="Nowak J.K."/>
            <person name="Plattner H."/>
            <person name="Poulain J."/>
            <person name="Ruiz F."/>
            <person name="Serrano V."/>
            <person name="Zagulski M."/>
            <person name="Dessen P."/>
            <person name="Betermier M."/>
            <person name="Weissenbach J."/>
            <person name="Scarpelli C."/>
            <person name="Schachter V."/>
            <person name="Sperling L."/>
            <person name="Meyer E."/>
            <person name="Cohen J."/>
            <person name="Wincker P."/>
        </authorList>
    </citation>
    <scope>NUCLEOTIDE SEQUENCE [LARGE SCALE GENOMIC DNA]</scope>
    <source>
        <strain evidence="15 16">Stock d4-2</strain>
    </source>
</reference>
<keyword evidence="16" id="KW-1185">Reference proteome</keyword>
<evidence type="ECO:0000256" key="3">
    <source>
        <dbReference type="ARBA" id="ARBA00022538"/>
    </source>
</evidence>
<dbReference type="Proteomes" id="UP000000600">
    <property type="component" value="Unassembled WGS sequence"/>
</dbReference>
<dbReference type="PROSITE" id="PS50042">
    <property type="entry name" value="CNMP_BINDING_3"/>
    <property type="match status" value="1"/>
</dbReference>
<feature type="transmembrane region" description="Helical" evidence="13">
    <location>
        <begin position="378"/>
        <end position="398"/>
    </location>
</feature>
<evidence type="ECO:0000256" key="5">
    <source>
        <dbReference type="ARBA" id="ARBA00022826"/>
    </source>
</evidence>
<dbReference type="PRINTS" id="PR01463">
    <property type="entry name" value="EAGCHANLFMLY"/>
</dbReference>
<feature type="region of interest" description="Disordered" evidence="12">
    <location>
        <begin position="1208"/>
        <end position="1227"/>
    </location>
</feature>
<dbReference type="SUPFAM" id="SSF51206">
    <property type="entry name" value="cAMP-binding domain-like"/>
    <property type="match status" value="1"/>
</dbReference>
<feature type="region of interest" description="Disordered" evidence="12">
    <location>
        <begin position="1005"/>
        <end position="1085"/>
    </location>
</feature>
<keyword evidence="9" id="KW-0406">Ion transport</keyword>
<dbReference type="PANTHER" id="PTHR10217:SF435">
    <property type="entry name" value="POTASSIUM VOLTAGE-GATED CHANNEL PROTEIN EAG"/>
    <property type="match status" value="1"/>
</dbReference>
<feature type="compositionally biased region" description="Polar residues" evidence="12">
    <location>
        <begin position="1005"/>
        <end position="1017"/>
    </location>
</feature>
<keyword evidence="2" id="KW-0813">Transport</keyword>
<keyword evidence="8 13" id="KW-1133">Transmembrane helix</keyword>
<dbReference type="GO" id="GO:0005886">
    <property type="term" value="C:plasma membrane"/>
    <property type="evidence" value="ECO:0000318"/>
    <property type="project" value="GO_Central"/>
</dbReference>
<keyword evidence="5" id="KW-0631">Potassium channel</keyword>
<dbReference type="RefSeq" id="XP_001435410.1">
    <property type="nucleotide sequence ID" value="XM_001435373.1"/>
</dbReference>
<dbReference type="InterPro" id="IPR018490">
    <property type="entry name" value="cNMP-bd_dom_sf"/>
</dbReference>
<dbReference type="Gene3D" id="1.10.287.70">
    <property type="match status" value="1"/>
</dbReference>
<keyword evidence="6" id="KW-0851">Voltage-gated channel</keyword>
<evidence type="ECO:0000256" key="4">
    <source>
        <dbReference type="ARBA" id="ARBA00022692"/>
    </source>
</evidence>
<dbReference type="GeneID" id="5021195"/>
<accession>A0CB46</accession>
<dbReference type="AlphaFoldDB" id="A0CB46"/>
<evidence type="ECO:0000259" key="14">
    <source>
        <dbReference type="PROSITE" id="PS50042"/>
    </source>
</evidence>
<dbReference type="GO" id="GO:0042391">
    <property type="term" value="P:regulation of membrane potential"/>
    <property type="evidence" value="ECO:0000318"/>
    <property type="project" value="GO_Central"/>
</dbReference>
<feature type="transmembrane region" description="Helical" evidence="13">
    <location>
        <begin position="432"/>
        <end position="453"/>
    </location>
</feature>
<protein>
    <recommendedName>
        <fullName evidence="14">Cyclic nucleotide-binding domain-containing protein</fullName>
    </recommendedName>
</protein>
<keyword evidence="11" id="KW-0407">Ion channel</keyword>
<sequence length="1227" mass="143917">MQNKEIAFLGIDSPVHSQNVISPRFDELIPIYSNENIDDQPMDEAMKLKRNIFERKNFRALNDGHKSDNSNDDSSLSSLKYFHLYKISSRSQVEDGSAKSKTNSFIHQSLSQNECQNNGQLQKASSGQIVDSACNLLYLTGKSNSKLEIYQSFVQQFEIQEDKIQRIKTQQAQRQIKAKEVQPKKILGRREGTIGLNQIWSQKGLMIIRLVSRFIQQLKTKTETIKFRLLTHKIYSVIGDLSSNFEFILVTHQIKQKPSLFLILKYNFQKQATKYLHYLENCQDFLSRNIIVIKPDSKFKILWDILLLLFIVMNIFYIPINISFDITTSGIFEYLFDLLPSWIFVAEILLNFNTAYYDKGLMHEDRKSIVKHYLKENFFWDLIVVIPFLISNLNIPFVRYTLLLRLTRLNPLMESIEEMLNLEENIQIVVDLFKLIFFLVLTGHFCGCAWHFVALTEHESFGMTETWLTHYDPAAYEYHWFDRYVISLYWSVITTVTVGYGDIVPVTTFERVFVIVVTLLLCGIFGYCISNIGNIFKSISDKKTTYKFKLRQIHQHIRKRGLNLNLSLKVKKYFEYYFKLEQEEENHADIFLSQLTKHLREEVLTDLYSNTLKKSRLLRDNFNEITINNLCQFVKEKKVLPEEVLYSRFDQPKKIWFVLSGALEYVADHKNENDYYEATETFLKKFTAGAVLGEREFITQQPYEYKARALKFTQMAYIDYDDFINVIAENDMEYEIFCMKRDRLLLYPAIKGSGNVCEICEWTHNFIQCPFVFLQPNTNKIASKFTSVKLNSRIKFPLRRPYRSRVKETLNKAQECALRIIVGNLTEQQLNKLIFREYTDEYLISLGFQLSPNLDDISPNNYESSQNIHDSKSISNSEKQNVLLQKNTRANFGITSDLKESRDLDLDNQMRKSVIKFKRLQFGKERTRAIQFIKKDNFNSERITETLEQSQMLALPVPIQIQNNRSSLKQYQQKARRSSNLEDLGLLQPSQKLGNLAQQLAQQDIENSKYSQRQLSKNSEESEMKDSIKIIRQIENQERRVQNGGDQRRKVKKTTIQMGQKPKRRSYQNQQSQNQSPITQNQQQLQQITAAFDSNKARASLMENKKNLHQNTQLTSSKLIEFKGEIREGSQIDSLQQKILDIVHTNVNFEMDICKSTLLYFPEHNIETILKKIELYYQQNKGKEKKQYKRAMSNRNLFERIKGSKNATIKSLQNKSQTDVQKQDENI</sequence>
<evidence type="ECO:0000313" key="15">
    <source>
        <dbReference type="EMBL" id="CAK68013.1"/>
    </source>
</evidence>
<dbReference type="HOGENOM" id="CLU_271320_0_0_1"/>
<dbReference type="InterPro" id="IPR005821">
    <property type="entry name" value="Ion_trans_dom"/>
</dbReference>
<feature type="transmembrane region" description="Helical" evidence="13">
    <location>
        <begin position="339"/>
        <end position="357"/>
    </location>
</feature>
<evidence type="ECO:0000256" key="7">
    <source>
        <dbReference type="ARBA" id="ARBA00022958"/>
    </source>
</evidence>
<dbReference type="eggNOG" id="KOG0498">
    <property type="taxonomic scope" value="Eukaryota"/>
</dbReference>
<comment type="subcellular location">
    <subcellularLocation>
        <location evidence="1">Membrane</location>
        <topology evidence="1">Multi-pass membrane protein</topology>
    </subcellularLocation>
</comment>
<feature type="domain" description="Cyclic nucleotide-binding" evidence="14">
    <location>
        <begin position="618"/>
        <end position="727"/>
    </location>
</feature>